<dbReference type="Gene3D" id="3.30.200.20">
    <property type="entry name" value="Phosphorylase Kinase, domain 1"/>
    <property type="match status" value="1"/>
</dbReference>
<dbReference type="PROSITE" id="PS00107">
    <property type="entry name" value="PROTEIN_KINASE_ATP"/>
    <property type="match status" value="1"/>
</dbReference>
<dbReference type="SUPFAM" id="SSF56112">
    <property type="entry name" value="Protein kinase-like (PK-like)"/>
    <property type="match status" value="1"/>
</dbReference>
<dbReference type="EMBL" id="HBFQ01015096">
    <property type="protein sequence ID" value="CAD8836137.1"/>
    <property type="molecule type" value="Transcribed_RNA"/>
</dbReference>
<dbReference type="PROSITE" id="PS50011">
    <property type="entry name" value="PROTEIN_KINASE_DOM"/>
    <property type="match status" value="1"/>
</dbReference>
<proteinExistence type="inferred from homology"/>
<dbReference type="InterPro" id="IPR011009">
    <property type="entry name" value="Kinase-like_dom_sf"/>
</dbReference>
<dbReference type="InterPro" id="IPR002048">
    <property type="entry name" value="EF_hand_dom"/>
</dbReference>
<dbReference type="GO" id="GO:0004674">
    <property type="term" value="F:protein serine/threonine kinase activity"/>
    <property type="evidence" value="ECO:0007669"/>
    <property type="project" value="UniProtKB-KW"/>
</dbReference>
<comment type="subunit">
    <text evidence="2">Monomer.</text>
</comment>
<evidence type="ECO:0000256" key="2">
    <source>
        <dbReference type="ARBA" id="ARBA00011245"/>
    </source>
</evidence>
<dbReference type="GO" id="GO:0005524">
    <property type="term" value="F:ATP binding"/>
    <property type="evidence" value="ECO:0007669"/>
    <property type="project" value="UniProtKB-UniRule"/>
</dbReference>
<protein>
    <recommendedName>
        <fullName evidence="15">Non-specific serine/threonine protein kinase</fullName>
    </recommendedName>
</protein>
<dbReference type="Pfam" id="PF13499">
    <property type="entry name" value="EF-hand_7"/>
    <property type="match status" value="1"/>
</dbReference>
<evidence type="ECO:0000256" key="11">
    <source>
        <dbReference type="PROSITE-ProRule" id="PRU10141"/>
    </source>
</evidence>
<dbReference type="InterPro" id="IPR008271">
    <property type="entry name" value="Ser/Thr_kinase_AS"/>
</dbReference>
<gene>
    <name evidence="14" type="ORF">NSCI0253_LOCUS10485</name>
</gene>
<dbReference type="InterPro" id="IPR018247">
    <property type="entry name" value="EF_Hand_1_Ca_BS"/>
</dbReference>
<keyword evidence="8" id="KW-0106">Calcium</keyword>
<evidence type="ECO:0000256" key="3">
    <source>
        <dbReference type="ARBA" id="ARBA00022527"/>
    </source>
</evidence>
<evidence type="ECO:0000259" key="13">
    <source>
        <dbReference type="PROSITE" id="PS50222"/>
    </source>
</evidence>
<dbReference type="SUPFAM" id="SSF47473">
    <property type="entry name" value="EF-hand"/>
    <property type="match status" value="1"/>
</dbReference>
<dbReference type="PANTHER" id="PTHR24349">
    <property type="entry name" value="SERINE/THREONINE-PROTEIN KINASE"/>
    <property type="match status" value="1"/>
</dbReference>
<dbReference type="SMART" id="SM00054">
    <property type="entry name" value="EFh"/>
    <property type="match status" value="4"/>
</dbReference>
<evidence type="ECO:0000256" key="8">
    <source>
        <dbReference type="ARBA" id="ARBA00022837"/>
    </source>
</evidence>
<evidence type="ECO:0000256" key="7">
    <source>
        <dbReference type="ARBA" id="ARBA00022777"/>
    </source>
</evidence>
<dbReference type="CDD" id="cd05117">
    <property type="entry name" value="STKc_CAMK"/>
    <property type="match status" value="1"/>
</dbReference>
<comment type="similarity">
    <text evidence="10">Belongs to the protein kinase superfamily. Ser/Thr protein kinase family. CDPK subfamily.</text>
</comment>
<dbReference type="Pfam" id="PF00069">
    <property type="entry name" value="Pkinase"/>
    <property type="match status" value="1"/>
</dbReference>
<keyword evidence="4" id="KW-0808">Transferase</keyword>
<evidence type="ECO:0000256" key="6">
    <source>
        <dbReference type="ARBA" id="ARBA00022741"/>
    </source>
</evidence>
<dbReference type="PROSITE" id="PS00108">
    <property type="entry name" value="PROTEIN_KINASE_ST"/>
    <property type="match status" value="1"/>
</dbReference>
<comment type="cofactor">
    <cofactor evidence="1">
        <name>Mg(2+)</name>
        <dbReference type="ChEBI" id="CHEBI:18420"/>
    </cofactor>
</comment>
<dbReference type="PROSITE" id="PS00018">
    <property type="entry name" value="EF_HAND_1"/>
    <property type="match status" value="2"/>
</dbReference>
<dbReference type="AlphaFoldDB" id="A0A7S1F147"/>
<keyword evidence="9 11" id="KW-0067">ATP-binding</keyword>
<keyword evidence="7" id="KW-0418">Kinase</keyword>
<dbReference type="Gene3D" id="1.10.238.10">
    <property type="entry name" value="EF-hand"/>
    <property type="match status" value="1"/>
</dbReference>
<dbReference type="CDD" id="cd00051">
    <property type="entry name" value="EFh"/>
    <property type="match status" value="1"/>
</dbReference>
<dbReference type="InterPro" id="IPR000719">
    <property type="entry name" value="Prot_kinase_dom"/>
</dbReference>
<evidence type="ECO:0000313" key="14">
    <source>
        <dbReference type="EMBL" id="CAD8836137.1"/>
    </source>
</evidence>
<dbReference type="SMART" id="SM00220">
    <property type="entry name" value="S_TKc"/>
    <property type="match status" value="1"/>
</dbReference>
<dbReference type="InterPro" id="IPR050205">
    <property type="entry name" value="CDPK_Ser/Thr_kinases"/>
</dbReference>
<feature type="domain" description="EF-hand" evidence="13">
    <location>
        <begin position="385"/>
        <end position="416"/>
    </location>
</feature>
<evidence type="ECO:0000259" key="12">
    <source>
        <dbReference type="PROSITE" id="PS50011"/>
    </source>
</evidence>
<dbReference type="InterPro" id="IPR011992">
    <property type="entry name" value="EF-hand-dom_pair"/>
</dbReference>
<feature type="domain" description="EF-hand" evidence="13">
    <location>
        <begin position="417"/>
        <end position="452"/>
    </location>
</feature>
<feature type="domain" description="EF-hand" evidence="13">
    <location>
        <begin position="347"/>
        <end position="382"/>
    </location>
</feature>
<dbReference type="PROSITE" id="PS50222">
    <property type="entry name" value="EF_HAND_2"/>
    <property type="match status" value="3"/>
</dbReference>
<keyword evidence="5" id="KW-0677">Repeat</keyword>
<dbReference type="InterPro" id="IPR017441">
    <property type="entry name" value="Protein_kinase_ATP_BS"/>
</dbReference>
<keyword evidence="6 11" id="KW-0547">Nucleotide-binding</keyword>
<keyword evidence="3" id="KW-0723">Serine/threonine-protein kinase</keyword>
<feature type="binding site" evidence="11">
    <location>
        <position position="80"/>
    </location>
    <ligand>
        <name>ATP</name>
        <dbReference type="ChEBI" id="CHEBI:30616"/>
    </ligand>
</feature>
<name>A0A7S1F147_NOCSC</name>
<evidence type="ECO:0000256" key="1">
    <source>
        <dbReference type="ARBA" id="ARBA00001946"/>
    </source>
</evidence>
<evidence type="ECO:0000256" key="10">
    <source>
        <dbReference type="ARBA" id="ARBA00024334"/>
    </source>
</evidence>
<evidence type="ECO:0008006" key="15">
    <source>
        <dbReference type="Google" id="ProtNLM"/>
    </source>
</evidence>
<feature type="domain" description="Protein kinase" evidence="12">
    <location>
        <begin position="51"/>
        <end position="306"/>
    </location>
</feature>
<sequence>MGNALSGRSEVRQRSFAWREEISKRVEARASKLSLSGRYHRFPKTLEADYKCSEHVLGTGANGKVRLIHNRRTGGRYALKTLSLEACFADVLRGLETEVDIFLSLDHPHIVSLVDVYETRSKLHLVMECLEGGDLCERVIQLKRFSEDAAADALYQMLLAVNYLHQHDMVHCDLKPENFLYDGPNSDHLKLADFGLSRIWDSSCDSLAKFSGTLEYTAPEVIGRNYTNQCDVWSLGVITFVLLTGDLPFAGPRMQLYEDIPAGKFHMPPALWDGISAEAQDFVFCLLQVDPNVRLTAVGALNHTWMDRTPTPTKLSARVAVDLGRYAQGSSFRRKCWSMMTWSLQSQSCTELRDIFLQMDKSKSGVVTYEEFTDALSGVNITGTDIFKMFHALDSNADGIIEYSEFVAALAAPELSGSEEIISDAFGRFDTAGTGFLTVDSLGEVLGARDAEEVKTFVAEADVHGDGMVGFDTFLGYMKQDAGRTAVSTSDRQHPRLEQCAKGLRRRLFIARRKKVHNVSCKNMGWQNMSQMTLQRLRRMPIKMQATY</sequence>
<dbReference type="FunFam" id="1.10.510.10:FF:000571">
    <property type="entry name" value="Maternal embryonic leucine zipper kinase"/>
    <property type="match status" value="1"/>
</dbReference>
<accession>A0A7S1F147</accession>
<dbReference type="GO" id="GO:0005509">
    <property type="term" value="F:calcium ion binding"/>
    <property type="evidence" value="ECO:0007669"/>
    <property type="project" value="InterPro"/>
</dbReference>
<organism evidence="14">
    <name type="scientific">Noctiluca scintillans</name>
    <name type="common">Sea sparkle</name>
    <name type="synonym">Red tide dinoflagellate</name>
    <dbReference type="NCBI Taxonomy" id="2966"/>
    <lineage>
        <taxon>Eukaryota</taxon>
        <taxon>Sar</taxon>
        <taxon>Alveolata</taxon>
        <taxon>Dinophyceae</taxon>
        <taxon>Noctilucales</taxon>
        <taxon>Noctilucaceae</taxon>
        <taxon>Noctiluca</taxon>
    </lineage>
</organism>
<evidence type="ECO:0000256" key="4">
    <source>
        <dbReference type="ARBA" id="ARBA00022679"/>
    </source>
</evidence>
<dbReference type="FunFam" id="1.10.238.10:FF:000003">
    <property type="entry name" value="Calmodulin A"/>
    <property type="match status" value="1"/>
</dbReference>
<evidence type="ECO:0000256" key="5">
    <source>
        <dbReference type="ARBA" id="ARBA00022737"/>
    </source>
</evidence>
<evidence type="ECO:0000256" key="9">
    <source>
        <dbReference type="ARBA" id="ARBA00022840"/>
    </source>
</evidence>
<reference evidence="14" key="1">
    <citation type="submission" date="2021-01" db="EMBL/GenBank/DDBJ databases">
        <authorList>
            <person name="Corre E."/>
            <person name="Pelletier E."/>
            <person name="Niang G."/>
            <person name="Scheremetjew M."/>
            <person name="Finn R."/>
            <person name="Kale V."/>
            <person name="Holt S."/>
            <person name="Cochrane G."/>
            <person name="Meng A."/>
            <person name="Brown T."/>
            <person name="Cohen L."/>
        </authorList>
    </citation>
    <scope>NUCLEOTIDE SEQUENCE</scope>
</reference>
<dbReference type="Gene3D" id="1.10.510.10">
    <property type="entry name" value="Transferase(Phosphotransferase) domain 1"/>
    <property type="match status" value="1"/>
</dbReference>